<reference evidence="3 4" key="1">
    <citation type="journal article" date="2019" name="Sci. Rep.">
        <title>Orb-weaving spider Araneus ventricosus genome elucidates the spidroin gene catalogue.</title>
        <authorList>
            <person name="Kono N."/>
            <person name="Nakamura H."/>
            <person name="Ohtoshi R."/>
            <person name="Moran D.A.P."/>
            <person name="Shinohara A."/>
            <person name="Yoshida Y."/>
            <person name="Fujiwara M."/>
            <person name="Mori M."/>
            <person name="Tomita M."/>
            <person name="Arakawa K."/>
        </authorList>
    </citation>
    <scope>NUCLEOTIDE SEQUENCE [LARGE SCALE GENOMIC DNA]</scope>
</reference>
<proteinExistence type="predicted"/>
<dbReference type="EMBL" id="BGPR01180528">
    <property type="protein sequence ID" value="GBM61152.1"/>
    <property type="molecule type" value="Genomic_DNA"/>
</dbReference>
<dbReference type="AlphaFoldDB" id="A0A4Y2H4H0"/>
<dbReference type="Proteomes" id="UP000499080">
    <property type="component" value="Unassembled WGS sequence"/>
</dbReference>
<accession>A0A4Y2H4H0</accession>
<feature type="non-terminal residue" evidence="3">
    <location>
        <position position="54"/>
    </location>
</feature>
<evidence type="ECO:0000256" key="1">
    <source>
        <dbReference type="SAM" id="MobiDB-lite"/>
    </source>
</evidence>
<name>A0A4Y2H4H0_ARAVE</name>
<evidence type="ECO:0000313" key="2">
    <source>
        <dbReference type="EMBL" id="GBM61152.1"/>
    </source>
</evidence>
<evidence type="ECO:0000313" key="4">
    <source>
        <dbReference type="Proteomes" id="UP000499080"/>
    </source>
</evidence>
<sequence>METGRATPDGEGKVRMAPVKQKSGRPGNGEADSRVRRSLRSIGEAGWGRDQWPE</sequence>
<keyword evidence="4" id="KW-1185">Reference proteome</keyword>
<feature type="region of interest" description="Disordered" evidence="1">
    <location>
        <begin position="1"/>
        <end position="54"/>
    </location>
</feature>
<comment type="caution">
    <text evidence="3">The sequence shown here is derived from an EMBL/GenBank/DDBJ whole genome shotgun (WGS) entry which is preliminary data.</text>
</comment>
<organism evidence="3 4">
    <name type="scientific">Araneus ventricosus</name>
    <name type="common">Orbweaver spider</name>
    <name type="synonym">Epeira ventricosa</name>
    <dbReference type="NCBI Taxonomy" id="182803"/>
    <lineage>
        <taxon>Eukaryota</taxon>
        <taxon>Metazoa</taxon>
        <taxon>Ecdysozoa</taxon>
        <taxon>Arthropoda</taxon>
        <taxon>Chelicerata</taxon>
        <taxon>Arachnida</taxon>
        <taxon>Araneae</taxon>
        <taxon>Araneomorphae</taxon>
        <taxon>Entelegynae</taxon>
        <taxon>Araneoidea</taxon>
        <taxon>Araneidae</taxon>
        <taxon>Araneus</taxon>
    </lineage>
</organism>
<dbReference type="EMBL" id="BGPR01180541">
    <property type="protein sequence ID" value="GBM61192.1"/>
    <property type="molecule type" value="Genomic_DNA"/>
</dbReference>
<gene>
    <name evidence="3" type="ORF">AVEN_156791_1</name>
    <name evidence="2" type="ORF">AVEN_87614_1</name>
</gene>
<evidence type="ECO:0000313" key="3">
    <source>
        <dbReference type="EMBL" id="GBM61192.1"/>
    </source>
</evidence>
<protein>
    <submittedName>
        <fullName evidence="3">Uncharacterized protein</fullName>
    </submittedName>
</protein>